<gene>
    <name evidence="8" type="ORF">FN924_14365</name>
</gene>
<dbReference type="PANTHER" id="PTHR33545:SF9">
    <property type="entry name" value="UPF0750 MEMBRANE PROTEIN YITE"/>
    <property type="match status" value="1"/>
</dbReference>
<feature type="transmembrane region" description="Helical" evidence="6">
    <location>
        <begin position="144"/>
        <end position="167"/>
    </location>
</feature>
<evidence type="ECO:0000256" key="1">
    <source>
        <dbReference type="ARBA" id="ARBA00004651"/>
    </source>
</evidence>
<keyword evidence="4 6" id="KW-1133">Transmembrane helix</keyword>
<dbReference type="EMBL" id="CP041666">
    <property type="protein sequence ID" value="QDP42205.1"/>
    <property type="molecule type" value="Genomic_DNA"/>
</dbReference>
<organism evidence="8 9">
    <name type="scientific">Radiobacillus deserti</name>
    <dbReference type="NCBI Taxonomy" id="2594883"/>
    <lineage>
        <taxon>Bacteria</taxon>
        <taxon>Bacillati</taxon>
        <taxon>Bacillota</taxon>
        <taxon>Bacilli</taxon>
        <taxon>Bacillales</taxon>
        <taxon>Bacillaceae</taxon>
        <taxon>Radiobacillus</taxon>
    </lineage>
</organism>
<dbReference type="PIRSF" id="PIRSF006483">
    <property type="entry name" value="Membrane_protein_YitT"/>
    <property type="match status" value="1"/>
</dbReference>
<accession>A0A516KLE0</accession>
<dbReference type="Pfam" id="PF10035">
    <property type="entry name" value="DUF2179"/>
    <property type="match status" value="1"/>
</dbReference>
<dbReference type="KEGG" id="aqt:FN924_14365"/>
<dbReference type="Pfam" id="PF02588">
    <property type="entry name" value="YitT_membrane"/>
    <property type="match status" value="1"/>
</dbReference>
<dbReference type="Proteomes" id="UP000315215">
    <property type="component" value="Chromosome"/>
</dbReference>
<evidence type="ECO:0000259" key="7">
    <source>
        <dbReference type="Pfam" id="PF10035"/>
    </source>
</evidence>
<feature type="domain" description="DUF2179" evidence="7">
    <location>
        <begin position="219"/>
        <end position="273"/>
    </location>
</feature>
<dbReference type="InterPro" id="IPR003740">
    <property type="entry name" value="YitT"/>
</dbReference>
<feature type="transmembrane region" description="Helical" evidence="6">
    <location>
        <begin position="106"/>
        <end position="124"/>
    </location>
</feature>
<proteinExistence type="predicted"/>
<dbReference type="CDD" id="cd16380">
    <property type="entry name" value="YitT_C"/>
    <property type="match status" value="1"/>
</dbReference>
<evidence type="ECO:0000256" key="5">
    <source>
        <dbReference type="ARBA" id="ARBA00023136"/>
    </source>
</evidence>
<keyword evidence="2" id="KW-1003">Cell membrane</keyword>
<feature type="transmembrane region" description="Helical" evidence="6">
    <location>
        <begin position="65"/>
        <end position="94"/>
    </location>
</feature>
<evidence type="ECO:0000313" key="8">
    <source>
        <dbReference type="EMBL" id="QDP42205.1"/>
    </source>
</evidence>
<keyword evidence="3 6" id="KW-0812">Transmembrane</keyword>
<dbReference type="PANTHER" id="PTHR33545">
    <property type="entry name" value="UPF0750 MEMBRANE PROTEIN YITT-RELATED"/>
    <property type="match status" value="1"/>
</dbReference>
<sequence>MPPMLVHAIEYSLVILGSFFVAVAFNVFLLPHEVASGGVAGISTITKAVFGWEPSVVQWALNIPLFIAGIFLLGMSFGAKTLVGTVILPFFVFLTKDFPSVASEPLLGAIFGGMGVGLGLGIVFRGRASTGGIDLAAQIFHKFIPLPLSICVAIFDGMIVTTAAFVFSIEQGLYALIGLFVTSKTIDFVQVGMNTSKNVLIITKEVQEVRKALLQDVDRGVTVLQGTGGYTNEERQVMMCVVARGEFSKVTKLVRAIDSDAFVVVMNATEVLGEGFKTN</sequence>
<evidence type="ECO:0000256" key="4">
    <source>
        <dbReference type="ARBA" id="ARBA00022989"/>
    </source>
</evidence>
<feature type="transmembrane region" description="Helical" evidence="6">
    <location>
        <begin position="12"/>
        <end position="30"/>
    </location>
</feature>
<evidence type="ECO:0000256" key="3">
    <source>
        <dbReference type="ARBA" id="ARBA00022692"/>
    </source>
</evidence>
<evidence type="ECO:0000256" key="2">
    <source>
        <dbReference type="ARBA" id="ARBA00022475"/>
    </source>
</evidence>
<dbReference type="InterPro" id="IPR015867">
    <property type="entry name" value="N-reg_PII/ATP_PRibTrfase_C"/>
</dbReference>
<dbReference type="RefSeq" id="WP_143897232.1">
    <property type="nucleotide sequence ID" value="NZ_CP041666.1"/>
</dbReference>
<dbReference type="InterPro" id="IPR051461">
    <property type="entry name" value="UPF0750_membrane"/>
</dbReference>
<dbReference type="Gene3D" id="3.30.70.120">
    <property type="match status" value="1"/>
</dbReference>
<keyword evidence="9" id="KW-1185">Reference proteome</keyword>
<evidence type="ECO:0000313" key="9">
    <source>
        <dbReference type="Proteomes" id="UP000315215"/>
    </source>
</evidence>
<comment type="subcellular location">
    <subcellularLocation>
        <location evidence="1">Cell membrane</location>
        <topology evidence="1">Multi-pass membrane protein</topology>
    </subcellularLocation>
</comment>
<dbReference type="InterPro" id="IPR019264">
    <property type="entry name" value="DUF2179"/>
</dbReference>
<dbReference type="AlphaFoldDB" id="A0A516KLE0"/>
<protein>
    <submittedName>
        <fullName evidence="8">YitT family protein</fullName>
    </submittedName>
</protein>
<dbReference type="GO" id="GO:0005886">
    <property type="term" value="C:plasma membrane"/>
    <property type="evidence" value="ECO:0007669"/>
    <property type="project" value="UniProtKB-SubCell"/>
</dbReference>
<dbReference type="OrthoDB" id="1758221at2"/>
<name>A0A516KLE0_9BACI</name>
<reference evidence="8 9" key="1">
    <citation type="submission" date="2019-07" db="EMBL/GenBank/DDBJ databases">
        <authorList>
            <person name="Li J."/>
        </authorList>
    </citation>
    <scope>NUCLEOTIDE SEQUENCE [LARGE SCALE GENOMIC DNA]</scope>
    <source>
        <strain evidence="8 9">TKL69</strain>
    </source>
</reference>
<evidence type="ECO:0000256" key="6">
    <source>
        <dbReference type="SAM" id="Phobius"/>
    </source>
</evidence>
<keyword evidence="5 6" id="KW-0472">Membrane</keyword>